<feature type="transmembrane region" description="Helical" evidence="1">
    <location>
        <begin position="81"/>
        <end position="98"/>
    </location>
</feature>
<evidence type="ECO:0000313" key="3">
    <source>
        <dbReference type="EMBL" id="MED6163960.1"/>
    </source>
</evidence>
<keyword evidence="4" id="KW-1185">Reference proteome</keyword>
<proteinExistence type="predicted"/>
<sequence length="99" mass="11015">MDGAVTLLYLLGNGFVVGNCLAEIHGGAESIHCSVLNMNGCYSIGLYRVGVDPLSCDSYTNPFATWQYILALLFYSPNTQYLVQYHIAIYFLAGFFYCF</sequence>
<feature type="signal peptide" evidence="2">
    <location>
        <begin position="1"/>
        <end position="22"/>
    </location>
</feature>
<reference evidence="3 4" key="1">
    <citation type="journal article" date="2023" name="Plants (Basel)">
        <title>Bridging the Gap: Combining Genomics and Transcriptomics Approaches to Understand Stylosanthes scabra, an Orphan Legume from the Brazilian Caatinga.</title>
        <authorList>
            <person name="Ferreira-Neto J.R.C."/>
            <person name="da Silva M.D."/>
            <person name="Binneck E."/>
            <person name="de Melo N.F."/>
            <person name="da Silva R.H."/>
            <person name="de Melo A.L.T.M."/>
            <person name="Pandolfi V."/>
            <person name="Bustamante F.O."/>
            <person name="Brasileiro-Vidal A.C."/>
            <person name="Benko-Iseppon A.M."/>
        </authorList>
    </citation>
    <scope>NUCLEOTIDE SEQUENCE [LARGE SCALE GENOMIC DNA]</scope>
    <source>
        <tissue evidence="3">Leaves</tissue>
    </source>
</reference>
<evidence type="ECO:0000256" key="2">
    <source>
        <dbReference type="SAM" id="SignalP"/>
    </source>
</evidence>
<keyword evidence="1" id="KW-0472">Membrane</keyword>
<feature type="chain" id="PRO_5045726488" evidence="2">
    <location>
        <begin position="23"/>
        <end position="99"/>
    </location>
</feature>
<comment type="caution">
    <text evidence="3">The sequence shown here is derived from an EMBL/GenBank/DDBJ whole genome shotgun (WGS) entry which is preliminary data.</text>
</comment>
<dbReference type="EMBL" id="JASCZI010122231">
    <property type="protein sequence ID" value="MED6163960.1"/>
    <property type="molecule type" value="Genomic_DNA"/>
</dbReference>
<dbReference type="Proteomes" id="UP001341840">
    <property type="component" value="Unassembled WGS sequence"/>
</dbReference>
<name>A0ABU6UTW7_9FABA</name>
<accession>A0ABU6UTW7</accession>
<keyword evidence="2" id="KW-0732">Signal</keyword>
<keyword evidence="1" id="KW-1133">Transmembrane helix</keyword>
<organism evidence="3 4">
    <name type="scientific">Stylosanthes scabra</name>
    <dbReference type="NCBI Taxonomy" id="79078"/>
    <lineage>
        <taxon>Eukaryota</taxon>
        <taxon>Viridiplantae</taxon>
        <taxon>Streptophyta</taxon>
        <taxon>Embryophyta</taxon>
        <taxon>Tracheophyta</taxon>
        <taxon>Spermatophyta</taxon>
        <taxon>Magnoliopsida</taxon>
        <taxon>eudicotyledons</taxon>
        <taxon>Gunneridae</taxon>
        <taxon>Pentapetalae</taxon>
        <taxon>rosids</taxon>
        <taxon>fabids</taxon>
        <taxon>Fabales</taxon>
        <taxon>Fabaceae</taxon>
        <taxon>Papilionoideae</taxon>
        <taxon>50 kb inversion clade</taxon>
        <taxon>dalbergioids sensu lato</taxon>
        <taxon>Dalbergieae</taxon>
        <taxon>Pterocarpus clade</taxon>
        <taxon>Stylosanthes</taxon>
    </lineage>
</organism>
<keyword evidence="1" id="KW-0812">Transmembrane</keyword>
<evidence type="ECO:0000313" key="4">
    <source>
        <dbReference type="Proteomes" id="UP001341840"/>
    </source>
</evidence>
<gene>
    <name evidence="3" type="ORF">PIB30_085059</name>
</gene>
<protein>
    <submittedName>
        <fullName evidence="3">Uncharacterized protein</fullName>
    </submittedName>
</protein>
<evidence type="ECO:0000256" key="1">
    <source>
        <dbReference type="SAM" id="Phobius"/>
    </source>
</evidence>